<proteinExistence type="predicted"/>
<dbReference type="Gene3D" id="1.20.1250.20">
    <property type="entry name" value="MFS general substrate transporter like domains"/>
    <property type="match status" value="1"/>
</dbReference>
<dbReference type="PANTHER" id="PTHR24064">
    <property type="entry name" value="SOLUTE CARRIER FAMILY 22 MEMBER"/>
    <property type="match status" value="1"/>
</dbReference>
<dbReference type="Pfam" id="PF07690">
    <property type="entry name" value="MFS_1"/>
    <property type="match status" value="1"/>
</dbReference>
<evidence type="ECO:0000256" key="1">
    <source>
        <dbReference type="ARBA" id="ARBA00004141"/>
    </source>
</evidence>
<feature type="transmembrane region" description="Helical" evidence="5">
    <location>
        <begin position="349"/>
        <end position="368"/>
    </location>
</feature>
<name>A0A3R7SUK5_PENVA</name>
<dbReference type="OrthoDB" id="2544694at2759"/>
<dbReference type="InterPro" id="IPR020846">
    <property type="entry name" value="MFS_dom"/>
</dbReference>
<dbReference type="InterPro" id="IPR011701">
    <property type="entry name" value="MFS"/>
</dbReference>
<dbReference type="CDD" id="cd17317">
    <property type="entry name" value="MFS_SLC22"/>
    <property type="match status" value="1"/>
</dbReference>
<feature type="transmembrane region" description="Helical" evidence="5">
    <location>
        <begin position="435"/>
        <end position="456"/>
    </location>
</feature>
<evidence type="ECO:0000256" key="3">
    <source>
        <dbReference type="ARBA" id="ARBA00022989"/>
    </source>
</evidence>
<organism evidence="7 8">
    <name type="scientific">Penaeus vannamei</name>
    <name type="common">Whiteleg shrimp</name>
    <name type="synonym">Litopenaeus vannamei</name>
    <dbReference type="NCBI Taxonomy" id="6689"/>
    <lineage>
        <taxon>Eukaryota</taxon>
        <taxon>Metazoa</taxon>
        <taxon>Ecdysozoa</taxon>
        <taxon>Arthropoda</taxon>
        <taxon>Crustacea</taxon>
        <taxon>Multicrustacea</taxon>
        <taxon>Malacostraca</taxon>
        <taxon>Eumalacostraca</taxon>
        <taxon>Eucarida</taxon>
        <taxon>Decapoda</taxon>
        <taxon>Dendrobranchiata</taxon>
        <taxon>Penaeoidea</taxon>
        <taxon>Penaeidae</taxon>
        <taxon>Penaeus</taxon>
    </lineage>
</organism>
<feature type="transmembrane region" description="Helical" evidence="5">
    <location>
        <begin position="203"/>
        <end position="223"/>
    </location>
</feature>
<comment type="caution">
    <text evidence="7">The sequence shown here is derived from an EMBL/GenBank/DDBJ whole genome shotgun (WGS) entry which is preliminary data.</text>
</comment>
<evidence type="ECO:0000256" key="5">
    <source>
        <dbReference type="SAM" id="Phobius"/>
    </source>
</evidence>
<gene>
    <name evidence="7" type="ORF">C7M84_005666</name>
</gene>
<dbReference type="EMBL" id="QCYY01001733">
    <property type="protein sequence ID" value="ROT75799.1"/>
    <property type="molecule type" value="Genomic_DNA"/>
</dbReference>
<sequence length="492" mass="55143">MFQYFVYRERLAKLKVVFCGTKIRPFSGWQRQAKGKVLIPPQVLSGVYLTPLINHTCLPPLLEDPVEISSDSCSYFVNNSSSGEAEEFPCTEWEYDTSVYTNTLTSEFNLVCDRSYLRATYQSINMFGTIFTCMASGYIADRFGRKAVVLVTHLTYATLGFCISFASNFSLILALRFIMGCVGLPTIYILALEVCEIKYRSVVGILIGLPWAFGTMAWGGVAFQVRDWRWLQRCVILPFALYIPLVFIMDESPRWLIVRGQFDRARRVLQRAARWNKTQLPSEEALNNLMLVEEKQEQRCTLLETPALCSLSGSNFSADPFIYIVLGGLMEIPGFSLTAPIINRFGRKWPTIWGYVLSGIAILLLVFIPDNIQWLVMTLAMLGKLCNSGAFMIIFVYISEVLPTEVRLQGVSAAIMTSKVGAMVAPYVTDYVGPLVPWAPSVIFGVSSVVAGVALLPIHETLNVPMPDTIEDVPDITLKPTLFRRKPDLKVT</sequence>
<dbReference type="PROSITE" id="PS50850">
    <property type="entry name" value="MFS"/>
    <property type="match status" value="1"/>
</dbReference>
<accession>A0A3R7SUK5</accession>
<evidence type="ECO:0000313" key="7">
    <source>
        <dbReference type="EMBL" id="ROT75799.1"/>
    </source>
</evidence>
<feature type="transmembrane region" description="Helical" evidence="5">
    <location>
        <begin position="321"/>
        <end position="342"/>
    </location>
</feature>
<feature type="transmembrane region" description="Helical" evidence="5">
    <location>
        <begin position="173"/>
        <end position="191"/>
    </location>
</feature>
<dbReference type="InterPro" id="IPR005829">
    <property type="entry name" value="Sugar_transporter_CS"/>
</dbReference>
<reference evidence="7 8" key="2">
    <citation type="submission" date="2019-01" db="EMBL/GenBank/DDBJ databases">
        <title>The decoding of complex shrimp genome reveals the adaptation for benthos swimmer, frequently molting mechanism and breeding impact on genome.</title>
        <authorList>
            <person name="Sun Y."/>
            <person name="Gao Y."/>
            <person name="Yu Y."/>
        </authorList>
    </citation>
    <scope>NUCLEOTIDE SEQUENCE [LARGE SCALE GENOMIC DNA]</scope>
    <source>
        <tissue evidence="7">Muscle</tissue>
    </source>
</reference>
<dbReference type="GO" id="GO:0022857">
    <property type="term" value="F:transmembrane transporter activity"/>
    <property type="evidence" value="ECO:0007669"/>
    <property type="project" value="InterPro"/>
</dbReference>
<keyword evidence="3 5" id="KW-1133">Transmembrane helix</keyword>
<protein>
    <submittedName>
        <fullName evidence="7">Putative organic cation transporter protein-like</fullName>
    </submittedName>
</protein>
<keyword evidence="4 5" id="KW-0472">Membrane</keyword>
<evidence type="ECO:0000259" key="6">
    <source>
        <dbReference type="PROSITE" id="PS50850"/>
    </source>
</evidence>
<comment type="subcellular location">
    <subcellularLocation>
        <location evidence="1">Membrane</location>
        <topology evidence="1">Multi-pass membrane protein</topology>
    </subcellularLocation>
</comment>
<dbReference type="Pfam" id="PF00083">
    <property type="entry name" value="Sugar_tr"/>
    <property type="match status" value="1"/>
</dbReference>
<keyword evidence="2 5" id="KW-0812">Transmembrane</keyword>
<feature type="transmembrane region" description="Helical" evidence="5">
    <location>
        <begin position="124"/>
        <end position="141"/>
    </location>
</feature>
<evidence type="ECO:0000256" key="4">
    <source>
        <dbReference type="ARBA" id="ARBA00023136"/>
    </source>
</evidence>
<dbReference type="PROSITE" id="PS00216">
    <property type="entry name" value="SUGAR_TRANSPORT_1"/>
    <property type="match status" value="1"/>
</dbReference>
<dbReference type="InterPro" id="IPR005828">
    <property type="entry name" value="MFS_sugar_transport-like"/>
</dbReference>
<feature type="transmembrane region" description="Helical" evidence="5">
    <location>
        <begin position="230"/>
        <end position="249"/>
    </location>
</feature>
<feature type="domain" description="Major facilitator superfamily (MFS) profile" evidence="6">
    <location>
        <begin position="67"/>
        <end position="463"/>
    </location>
</feature>
<evidence type="ECO:0000256" key="2">
    <source>
        <dbReference type="ARBA" id="ARBA00022692"/>
    </source>
</evidence>
<evidence type="ECO:0000313" key="8">
    <source>
        <dbReference type="Proteomes" id="UP000283509"/>
    </source>
</evidence>
<dbReference type="InterPro" id="IPR036259">
    <property type="entry name" value="MFS_trans_sf"/>
</dbReference>
<dbReference type="GO" id="GO:0016020">
    <property type="term" value="C:membrane"/>
    <property type="evidence" value="ECO:0007669"/>
    <property type="project" value="UniProtKB-SubCell"/>
</dbReference>
<dbReference type="Proteomes" id="UP000283509">
    <property type="component" value="Unassembled WGS sequence"/>
</dbReference>
<reference evidence="7 8" key="1">
    <citation type="submission" date="2018-04" db="EMBL/GenBank/DDBJ databases">
        <authorList>
            <person name="Zhang X."/>
            <person name="Yuan J."/>
            <person name="Li F."/>
            <person name="Xiang J."/>
        </authorList>
    </citation>
    <scope>NUCLEOTIDE SEQUENCE [LARGE SCALE GENOMIC DNA]</scope>
    <source>
        <tissue evidence="7">Muscle</tissue>
    </source>
</reference>
<feature type="transmembrane region" description="Helical" evidence="5">
    <location>
        <begin position="147"/>
        <end position="166"/>
    </location>
</feature>
<feature type="transmembrane region" description="Helical" evidence="5">
    <location>
        <begin position="374"/>
        <end position="398"/>
    </location>
</feature>
<keyword evidence="8" id="KW-1185">Reference proteome</keyword>
<dbReference type="SUPFAM" id="SSF103473">
    <property type="entry name" value="MFS general substrate transporter"/>
    <property type="match status" value="1"/>
</dbReference>
<dbReference type="AlphaFoldDB" id="A0A3R7SUK5"/>